<dbReference type="AlphaFoldDB" id="X0Y6Q2"/>
<organism evidence="6">
    <name type="scientific">marine sediment metagenome</name>
    <dbReference type="NCBI Taxonomy" id="412755"/>
    <lineage>
        <taxon>unclassified sequences</taxon>
        <taxon>metagenomes</taxon>
        <taxon>ecological metagenomes</taxon>
    </lineage>
</organism>
<comment type="caution">
    <text evidence="6">The sequence shown here is derived from an EMBL/GenBank/DDBJ whole genome shotgun (WGS) entry which is preliminary data.</text>
</comment>
<evidence type="ECO:0000313" key="6">
    <source>
        <dbReference type="EMBL" id="GAG44408.1"/>
    </source>
</evidence>
<dbReference type="GO" id="GO:0006281">
    <property type="term" value="P:DNA repair"/>
    <property type="evidence" value="ECO:0007669"/>
    <property type="project" value="InterPro"/>
</dbReference>
<gene>
    <name evidence="6" type="ORF">S01H1_81683</name>
</gene>
<accession>X0Y6Q2</accession>
<keyword evidence="5" id="KW-0378">Hydrolase</keyword>
<dbReference type="PANTHER" id="PTHR28511:SF1">
    <property type="entry name" value="ENDONUCLEASE V"/>
    <property type="match status" value="1"/>
</dbReference>
<evidence type="ECO:0000256" key="1">
    <source>
        <dbReference type="ARBA" id="ARBA00004496"/>
    </source>
</evidence>
<dbReference type="CDD" id="cd06559">
    <property type="entry name" value="Endonuclease_V"/>
    <property type="match status" value="1"/>
</dbReference>
<feature type="non-terminal residue" evidence="6">
    <location>
        <position position="1"/>
    </location>
</feature>
<dbReference type="InterPro" id="IPR007581">
    <property type="entry name" value="Endonuclease-V"/>
</dbReference>
<dbReference type="GO" id="GO:0005737">
    <property type="term" value="C:cytoplasm"/>
    <property type="evidence" value="ECO:0007669"/>
    <property type="project" value="UniProtKB-SubCell"/>
</dbReference>
<evidence type="ECO:0000256" key="2">
    <source>
        <dbReference type="ARBA" id="ARBA00022490"/>
    </source>
</evidence>
<evidence type="ECO:0000256" key="3">
    <source>
        <dbReference type="ARBA" id="ARBA00022722"/>
    </source>
</evidence>
<keyword evidence="4" id="KW-0255">Endonuclease</keyword>
<dbReference type="Pfam" id="PF04493">
    <property type="entry name" value="Endonuclease_5"/>
    <property type="match status" value="1"/>
</dbReference>
<evidence type="ECO:0000256" key="5">
    <source>
        <dbReference type="ARBA" id="ARBA00022801"/>
    </source>
</evidence>
<evidence type="ECO:0000256" key="4">
    <source>
        <dbReference type="ARBA" id="ARBA00022759"/>
    </source>
</evidence>
<protein>
    <recommendedName>
        <fullName evidence="7">Endonuclease V</fullName>
    </recommendedName>
</protein>
<dbReference type="GO" id="GO:0043737">
    <property type="term" value="F:deoxyribonuclease V activity"/>
    <property type="evidence" value="ECO:0007669"/>
    <property type="project" value="TreeGrafter"/>
</dbReference>
<dbReference type="EMBL" id="BARS01055306">
    <property type="protein sequence ID" value="GAG44408.1"/>
    <property type="molecule type" value="Genomic_DNA"/>
</dbReference>
<dbReference type="GO" id="GO:0003727">
    <property type="term" value="F:single-stranded RNA binding"/>
    <property type="evidence" value="ECO:0007669"/>
    <property type="project" value="TreeGrafter"/>
</dbReference>
<dbReference type="PANTHER" id="PTHR28511">
    <property type="entry name" value="ENDONUCLEASE V"/>
    <property type="match status" value="1"/>
</dbReference>
<name>X0Y6Q2_9ZZZZ</name>
<dbReference type="GO" id="GO:0016891">
    <property type="term" value="F:RNA endonuclease activity producing 5'-phosphomonoesters, hydrolytic mechanism"/>
    <property type="evidence" value="ECO:0007669"/>
    <property type="project" value="TreeGrafter"/>
</dbReference>
<evidence type="ECO:0008006" key="7">
    <source>
        <dbReference type="Google" id="ProtNLM"/>
    </source>
</evidence>
<dbReference type="Gene3D" id="3.30.2170.10">
    <property type="entry name" value="archaeoglobus fulgidus dsm 4304 superfamily"/>
    <property type="match status" value="1"/>
</dbReference>
<keyword evidence="3" id="KW-0540">Nuclease</keyword>
<proteinExistence type="predicted"/>
<keyword evidence="2" id="KW-0963">Cytoplasm</keyword>
<comment type="subcellular location">
    <subcellularLocation>
        <location evidence="1">Cytoplasm</location>
    </subcellularLocation>
</comment>
<sequence>VARFVAAVVVMAFPSLEIIEAATATAETSFPYIPGLLSFREGPALAGAFARLRRRPEVVIFDGQGIAHPRGLGLAAHIGLLLACPTVGCAKSRLYGETRGEPGPRRGNRRALVATRAADRTRRRTVATATFRPGQRIGTVLRTRDGVKPLWVSCGHLIDLRSAERLILRTARRFRQPEPIRAAHKLVNSELRRITAGQ</sequence>
<reference evidence="6" key="1">
    <citation type="journal article" date="2014" name="Front. Microbiol.">
        <title>High frequency of phylogenetically diverse reductive dehalogenase-homologous genes in deep subseafloor sedimentary metagenomes.</title>
        <authorList>
            <person name="Kawai M."/>
            <person name="Futagami T."/>
            <person name="Toyoda A."/>
            <person name="Takaki Y."/>
            <person name="Nishi S."/>
            <person name="Hori S."/>
            <person name="Arai W."/>
            <person name="Tsubouchi T."/>
            <person name="Morono Y."/>
            <person name="Uchiyama I."/>
            <person name="Ito T."/>
            <person name="Fujiyama A."/>
            <person name="Inagaki F."/>
            <person name="Takami H."/>
        </authorList>
    </citation>
    <scope>NUCLEOTIDE SEQUENCE</scope>
    <source>
        <strain evidence="6">Expedition CK06-06</strain>
    </source>
</reference>